<reference evidence="5 6" key="1">
    <citation type="submission" date="2017-11" db="EMBL/GenBank/DDBJ databases">
        <authorList>
            <person name="Kracher B."/>
        </authorList>
    </citation>
    <scope>NUCLEOTIDE SEQUENCE [LARGE SCALE GENOMIC DNA]</scope>
    <source>
        <strain evidence="5 6">RACE1</strain>
    </source>
</reference>
<evidence type="ECO:0000256" key="1">
    <source>
        <dbReference type="ARBA" id="ARBA00009574"/>
    </source>
</evidence>
<dbReference type="PANTHER" id="PTHR15157">
    <property type="entry name" value="UV RADIATION RESISTANCE-ASSOCIATED GENE PROTEIN"/>
    <property type="match status" value="1"/>
</dbReference>
<gene>
    <name evidence="5" type="ORF">BLGHR1_16694</name>
</gene>
<comment type="similarity">
    <text evidence="1">Belongs to the ATG14 family.</text>
</comment>
<evidence type="ECO:0000313" key="5">
    <source>
        <dbReference type="EMBL" id="SZF05891.1"/>
    </source>
</evidence>
<dbReference type="GO" id="GO:0005768">
    <property type="term" value="C:endosome"/>
    <property type="evidence" value="ECO:0007669"/>
    <property type="project" value="TreeGrafter"/>
</dbReference>
<organism evidence="5 6">
    <name type="scientific">Blumeria hordei</name>
    <name type="common">Barley powdery mildew</name>
    <name type="synonym">Blumeria graminis f. sp. hordei</name>
    <dbReference type="NCBI Taxonomy" id="2867405"/>
    <lineage>
        <taxon>Eukaryota</taxon>
        <taxon>Fungi</taxon>
        <taxon>Dikarya</taxon>
        <taxon>Ascomycota</taxon>
        <taxon>Pezizomycotina</taxon>
        <taxon>Leotiomycetes</taxon>
        <taxon>Erysiphales</taxon>
        <taxon>Erysiphaceae</taxon>
        <taxon>Blumeria</taxon>
    </lineage>
</organism>
<dbReference type="VEuPathDB" id="FungiDB:BLGHR1_16694"/>
<dbReference type="InterPro" id="IPR018791">
    <property type="entry name" value="UV_resistance/autophagy_Atg14"/>
</dbReference>
<keyword evidence="3 4" id="KW-0175">Coiled coil</keyword>
<dbReference type="EMBL" id="UNSH01000086">
    <property type="protein sequence ID" value="SZF05891.1"/>
    <property type="molecule type" value="Genomic_DNA"/>
</dbReference>
<dbReference type="GO" id="GO:0035493">
    <property type="term" value="P:SNARE complex assembly"/>
    <property type="evidence" value="ECO:0007669"/>
    <property type="project" value="TreeGrafter"/>
</dbReference>
<feature type="coiled-coil region" evidence="4">
    <location>
        <begin position="87"/>
        <end position="114"/>
    </location>
</feature>
<proteinExistence type="inferred from homology"/>
<dbReference type="Pfam" id="PF10186">
    <property type="entry name" value="ATG14"/>
    <property type="match status" value="1"/>
</dbReference>
<evidence type="ECO:0000313" key="6">
    <source>
        <dbReference type="Proteomes" id="UP000275772"/>
    </source>
</evidence>
<name>A0A383UZZ8_BLUHO</name>
<accession>A0A383UZZ8</accession>
<evidence type="ECO:0000256" key="3">
    <source>
        <dbReference type="ARBA" id="ARBA00023054"/>
    </source>
</evidence>
<evidence type="ECO:0000256" key="2">
    <source>
        <dbReference type="ARBA" id="ARBA00013807"/>
    </source>
</evidence>
<dbReference type="GO" id="GO:0000323">
    <property type="term" value="C:lytic vacuole"/>
    <property type="evidence" value="ECO:0007669"/>
    <property type="project" value="TreeGrafter"/>
</dbReference>
<evidence type="ECO:0000256" key="4">
    <source>
        <dbReference type="SAM" id="Coils"/>
    </source>
</evidence>
<dbReference type="Proteomes" id="UP000275772">
    <property type="component" value="Unassembled WGS sequence"/>
</dbReference>
<protein>
    <recommendedName>
        <fullName evidence="2">Autophagy-related protein 14</fullName>
    </recommendedName>
</protein>
<dbReference type="GO" id="GO:0032991">
    <property type="term" value="C:protein-containing complex"/>
    <property type="evidence" value="ECO:0007669"/>
    <property type="project" value="UniProtKB-ARBA"/>
</dbReference>
<dbReference type="AlphaFoldDB" id="A0A383UZZ8"/>
<dbReference type="PANTHER" id="PTHR15157:SF13">
    <property type="entry name" value="AUTOPHAGY-RELATED PROTEIN 14"/>
    <property type="match status" value="1"/>
</dbReference>
<dbReference type="GO" id="GO:0000149">
    <property type="term" value="F:SNARE binding"/>
    <property type="evidence" value="ECO:0007669"/>
    <property type="project" value="TreeGrafter"/>
</dbReference>
<sequence>MQCDICFRTGGPKLPFLCPTDARNRLYDLRFRHATALFEGNAAEQDVSAALEERANSNQSTGSMARVEVTEIQAKMSQAAYRTQHIIFKAEELRDNIEKAKQDLARRKNVLSRRKTILATVSNGIEDQRNKQIDDIEKEIRAIKFKWNQKHTTSSSARAFLCGEAARLYGLKCVKNKNGKDEYKIGSIPIIELRRLNTVTAAQISTSLSHIVHLLMLSAHYLGIRLPAEITLPRRDYPLPTILPLQYSYKSSNLPHQSNSHSTFSPRVSLHLDQSDQSRPRPLFINKPLPIIACEDPIEHALFLEGVSLLAYNVSWLCESQGMVIGEDGNMMEIFDIGRNMFDLLIGVHPRPYFGARATLAPCTPARGRRNIEPETTSRVSSYPSMLGKYSHSTAHSFLGNAEGTGMILRWKLPSPTKLCDNLRSELMSEIANAEWEVLNADAWAIDDDEPMGHDGVMIRANEESERSPGLGMQSFLSIKTVMDTAETFRTERESRIVASGWTKLKPR</sequence>